<evidence type="ECO:0000313" key="2">
    <source>
        <dbReference type="EMBL" id="GET88995.1"/>
    </source>
</evidence>
<organism evidence="2 3">
    <name type="scientific">Leishmania tarentolae</name>
    <name type="common">Sauroleishmania tarentolae</name>
    <dbReference type="NCBI Taxonomy" id="5689"/>
    <lineage>
        <taxon>Eukaryota</taxon>
        <taxon>Discoba</taxon>
        <taxon>Euglenozoa</taxon>
        <taxon>Kinetoplastea</taxon>
        <taxon>Metakinetoplastina</taxon>
        <taxon>Trypanosomatida</taxon>
        <taxon>Trypanosomatidae</taxon>
        <taxon>Leishmaniinae</taxon>
        <taxon>Leishmania</taxon>
        <taxon>lizard Leishmania</taxon>
    </lineage>
</organism>
<dbReference type="PANTHER" id="PTHR19308:SF14">
    <property type="entry name" value="START DOMAIN-CONTAINING PROTEIN"/>
    <property type="match status" value="1"/>
</dbReference>
<feature type="compositionally biased region" description="Low complexity" evidence="1">
    <location>
        <begin position="598"/>
        <end position="607"/>
    </location>
</feature>
<dbReference type="InterPro" id="IPR051213">
    <property type="entry name" value="START_lipid_transfer"/>
</dbReference>
<sequence length="630" mass="66981">MSYLLHSSSYTAAMAAAERDSPARDPVDGPVNVVVRKVRSLLHGEPSQVAHTTSTMGDGSSGSSKRTERRRSASSASRHEVPPSSTQDHARAARAPEMPGLIEHRGGFAGSAGDASPRPAPTPVAPPATNQAHAHSPQSARPVDAATDASLYTRAVDYTDLEEILRCPLPSVPDCPTPCAFGRHSVRLNGDESVTAASTLSAPPQSSSALQPPLTFRCIAADSDTGISVFSTPVEDCPMHLMRAYAVLPCSPREVLQYMGNDIRPRWDSYLRRSALLRELTPPEQTKAVERQYPLSSSIGTAGTAVVQRSPTSLSAQSRGALHQPASSSPCTTDGTGGCGGRTAALGPAIAAHSSSAAFEYLPGQRRVAIHYLETRSPVPFVQDRDFEIVVAEEVRSDDTAYMKAFSTPLGYHMPLGPRQTRYVRAVVLLSGMVARPLDAATVEEVLPPVLLRHRQAAAQQISKELAGIAKKNPSASTTVPGDTASCAAGAAALRQYCVVEYVGLVHPMGLLPGVLVNMIISAQLNAMRKMQAFIALHPMSTLRPRSVAHAAMGDTTDHPLQELLASLQSPLSSPRKSRCVERSQESGAVQRAAKVNPEPSSVPSSPALLAASRASSWWQRQMHRLASNL</sequence>
<evidence type="ECO:0000313" key="3">
    <source>
        <dbReference type="Proteomes" id="UP000419144"/>
    </source>
</evidence>
<proteinExistence type="predicted"/>
<feature type="region of interest" description="Disordered" evidence="1">
    <location>
        <begin position="42"/>
        <end position="145"/>
    </location>
</feature>
<dbReference type="Proteomes" id="UP000419144">
    <property type="component" value="Unassembled WGS sequence"/>
</dbReference>
<evidence type="ECO:0008006" key="4">
    <source>
        <dbReference type="Google" id="ProtNLM"/>
    </source>
</evidence>
<evidence type="ECO:0000256" key="1">
    <source>
        <dbReference type="SAM" id="MobiDB-lite"/>
    </source>
</evidence>
<name>A0A640KJ07_LEITA</name>
<reference evidence="2" key="1">
    <citation type="submission" date="2019-11" db="EMBL/GenBank/DDBJ databases">
        <title>Leishmania tarentolae CDS.</title>
        <authorList>
            <person name="Goto Y."/>
            <person name="Yamagishi J."/>
        </authorList>
    </citation>
    <scope>NUCLEOTIDE SEQUENCE [LARGE SCALE GENOMIC DNA]</scope>
    <source>
        <strain evidence="2">Parrot Tar II</strain>
    </source>
</reference>
<dbReference type="VEuPathDB" id="TriTrypDB:LtaPh_2416200"/>
<dbReference type="OrthoDB" id="263228at2759"/>
<keyword evidence="3" id="KW-1185">Reference proteome</keyword>
<feature type="compositionally biased region" description="Polar residues" evidence="1">
    <location>
        <begin position="129"/>
        <end position="139"/>
    </location>
</feature>
<dbReference type="AlphaFoldDB" id="A0A640KJ07"/>
<protein>
    <recommendedName>
        <fullName evidence="4">START domain-containing protein</fullName>
    </recommendedName>
</protein>
<accession>A0A640KJ07</accession>
<dbReference type="PANTHER" id="PTHR19308">
    <property type="entry name" value="PHOSPHATIDYLCHOLINE TRANSFER PROTEIN"/>
    <property type="match status" value="1"/>
</dbReference>
<feature type="region of interest" description="Disordered" evidence="1">
    <location>
        <begin position="304"/>
        <end position="337"/>
    </location>
</feature>
<dbReference type="EMBL" id="BLBS01000031">
    <property type="protein sequence ID" value="GET88995.1"/>
    <property type="molecule type" value="Genomic_DNA"/>
</dbReference>
<dbReference type="SUPFAM" id="SSF55961">
    <property type="entry name" value="Bet v1-like"/>
    <property type="match status" value="1"/>
</dbReference>
<gene>
    <name evidence="2" type="ORF">LtaPh_2416200</name>
</gene>
<feature type="region of interest" description="Disordered" evidence="1">
    <location>
        <begin position="568"/>
        <end position="607"/>
    </location>
</feature>
<dbReference type="Gene3D" id="3.30.530.20">
    <property type="match status" value="2"/>
</dbReference>
<dbReference type="InterPro" id="IPR023393">
    <property type="entry name" value="START-like_dom_sf"/>
</dbReference>
<feature type="compositionally biased region" description="Polar residues" evidence="1">
    <location>
        <begin position="304"/>
        <end position="318"/>
    </location>
</feature>
<comment type="caution">
    <text evidence="2">The sequence shown here is derived from an EMBL/GenBank/DDBJ whole genome shotgun (WGS) entry which is preliminary data.</text>
</comment>
<feature type="compositionally biased region" description="Low complexity" evidence="1">
    <location>
        <begin position="52"/>
        <end position="64"/>
    </location>
</feature>